<keyword evidence="10" id="KW-0496">Mitochondrion</keyword>
<organism evidence="40">
    <name type="scientific">Hydra vulgaris</name>
    <name type="common">Hydra</name>
    <name type="synonym">Hydra attenuata</name>
    <dbReference type="NCBI Taxonomy" id="6087"/>
    <lineage>
        <taxon>Eukaryota</taxon>
        <taxon>Metazoa</taxon>
        <taxon>Cnidaria</taxon>
        <taxon>Hydrozoa</taxon>
        <taxon>Hydroidolina</taxon>
        <taxon>Anthoathecata</taxon>
        <taxon>Aplanulata</taxon>
        <taxon>Hydridae</taxon>
        <taxon>Hydra</taxon>
    </lineage>
</organism>
<keyword evidence="6 40" id="KW-0032">Aminotransferase</keyword>
<evidence type="ECO:0000256" key="19">
    <source>
        <dbReference type="ARBA" id="ARBA00043679"/>
    </source>
</evidence>
<comment type="catalytic activity">
    <reaction evidence="37">
        <text>N(omega),N('omega)-dimethyl-L-arginine + glyoxylate = 5-(3,3'-dimethylguanidino)-2-oxopentanoate + glycine</text>
        <dbReference type="Rhea" id="RHEA:77315"/>
        <dbReference type="ChEBI" id="CHEBI:36655"/>
        <dbReference type="ChEBI" id="CHEBI:57305"/>
        <dbReference type="ChEBI" id="CHEBI:197308"/>
        <dbReference type="ChEBI" id="CHEBI:197310"/>
    </reaction>
</comment>
<dbReference type="GO" id="GO:0019481">
    <property type="term" value="P:L-alanine catabolic process, by transamination"/>
    <property type="evidence" value="ECO:0007669"/>
    <property type="project" value="TreeGrafter"/>
</dbReference>
<evidence type="ECO:0000256" key="7">
    <source>
        <dbReference type="ARBA" id="ARBA00022679"/>
    </source>
</evidence>
<keyword evidence="9" id="KW-0809">Transit peptide</keyword>
<evidence type="ECO:0000256" key="37">
    <source>
        <dbReference type="ARBA" id="ARBA00049480"/>
    </source>
</evidence>
<comment type="catalytic activity">
    <reaction evidence="26">
        <text>3-oxopropanoate + L-alanine = beta-alanine + pyruvate</text>
        <dbReference type="Rhea" id="RHEA:14077"/>
        <dbReference type="ChEBI" id="CHEBI:15361"/>
        <dbReference type="ChEBI" id="CHEBI:33190"/>
        <dbReference type="ChEBI" id="CHEBI:57966"/>
        <dbReference type="ChEBI" id="CHEBI:57972"/>
        <dbReference type="EC" id="2.6.1.18"/>
    </reaction>
    <physiologicalReaction direction="right-to-left" evidence="26">
        <dbReference type="Rhea" id="RHEA:14079"/>
    </physiologicalReaction>
</comment>
<proteinExistence type="evidence at transcript level"/>
<evidence type="ECO:0000256" key="13">
    <source>
        <dbReference type="ARBA" id="ARBA00039862"/>
    </source>
</evidence>
<evidence type="ECO:0000256" key="20">
    <source>
        <dbReference type="ARBA" id="ARBA00043726"/>
    </source>
</evidence>
<dbReference type="GO" id="GO:0047305">
    <property type="term" value="F:(R)-3-amino-2-methylpropionate-pyruvate transaminase activity"/>
    <property type="evidence" value="ECO:0007669"/>
    <property type="project" value="UniProtKB-EC"/>
</dbReference>
<evidence type="ECO:0000256" key="2">
    <source>
        <dbReference type="ARBA" id="ARBA00004173"/>
    </source>
</evidence>
<evidence type="ECO:0000256" key="4">
    <source>
        <dbReference type="ARBA" id="ARBA00011881"/>
    </source>
</evidence>
<keyword evidence="8 39" id="KW-0663">Pyridoxal phosphate</keyword>
<evidence type="ECO:0000256" key="31">
    <source>
        <dbReference type="ARBA" id="ARBA00047892"/>
    </source>
</evidence>
<evidence type="ECO:0000256" key="33">
    <source>
        <dbReference type="ARBA" id="ARBA00048500"/>
    </source>
</evidence>
<comment type="subunit">
    <text evidence="4">Homotetramer.</text>
</comment>
<dbReference type="InterPro" id="IPR015424">
    <property type="entry name" value="PyrdxlP-dep_Trfase"/>
</dbReference>
<evidence type="ECO:0000256" key="1">
    <source>
        <dbReference type="ARBA" id="ARBA00001933"/>
    </source>
</evidence>
<comment type="catalytic activity">
    <reaction evidence="33">
        <text>2-oxohexanoate + N(omega),N(omega)-dimethyl-L-arginine = L-2-aminohexanoate + 5-(3,3-dimethylguanidino)-2-oxopentanoate</text>
        <dbReference type="Rhea" id="RHEA:77363"/>
        <dbReference type="ChEBI" id="CHEBI:35177"/>
        <dbReference type="ChEBI" id="CHEBI:58326"/>
        <dbReference type="ChEBI" id="CHEBI:58455"/>
        <dbReference type="ChEBI" id="CHEBI:197301"/>
    </reaction>
</comment>
<evidence type="ECO:0000256" key="24">
    <source>
        <dbReference type="ARBA" id="ARBA00043777"/>
    </source>
</evidence>
<dbReference type="Gene3D" id="3.40.640.10">
    <property type="entry name" value="Type I PLP-dependent aspartate aminotransferase-like (Major domain)"/>
    <property type="match status" value="1"/>
</dbReference>
<evidence type="ECO:0000256" key="34">
    <source>
        <dbReference type="ARBA" id="ARBA00048560"/>
    </source>
</evidence>
<evidence type="ECO:0000256" key="22">
    <source>
        <dbReference type="ARBA" id="ARBA00043751"/>
    </source>
</evidence>
<evidence type="ECO:0000256" key="9">
    <source>
        <dbReference type="ARBA" id="ARBA00022946"/>
    </source>
</evidence>
<evidence type="ECO:0000256" key="18">
    <source>
        <dbReference type="ARBA" id="ARBA00043669"/>
    </source>
</evidence>
<comment type="catalytic activity">
    <reaction evidence="34">
        <text>N(omega),N(omega)-dimethyl-L-arginine + 2-oxobutanoate = 5-(3,3-dimethylguanidino)-2-oxopentanoate + (2S)-2-aminobutanoate</text>
        <dbReference type="Rhea" id="RHEA:77351"/>
        <dbReference type="ChEBI" id="CHEBI:16763"/>
        <dbReference type="ChEBI" id="CHEBI:58326"/>
        <dbReference type="ChEBI" id="CHEBI:74359"/>
        <dbReference type="ChEBI" id="CHEBI:197301"/>
    </reaction>
</comment>
<evidence type="ECO:0000256" key="16">
    <source>
        <dbReference type="ARBA" id="ARBA00042611"/>
    </source>
</evidence>
<comment type="catalytic activity">
    <reaction evidence="22">
        <text>2-oxobutanoate + L-alanine = (2S)-2-aminobutanoate + pyruvate</text>
        <dbReference type="Rhea" id="RHEA:77355"/>
        <dbReference type="ChEBI" id="CHEBI:15361"/>
        <dbReference type="ChEBI" id="CHEBI:16763"/>
        <dbReference type="ChEBI" id="CHEBI:57972"/>
        <dbReference type="ChEBI" id="CHEBI:74359"/>
        <dbReference type="EC" id="2.6.1.44"/>
    </reaction>
</comment>
<reference evidence="40" key="1">
    <citation type="journal article" date="2013" name="Genome Biol. Evol.">
        <title>Punctuated emergences of genetic and phenotypic innovations in eumetazoan, bilaterian, euteleostome, and hominidae ancestors.</title>
        <authorList>
            <person name="Wenger Y."/>
            <person name="Galliot B."/>
        </authorList>
    </citation>
    <scope>NUCLEOTIDE SEQUENCE</scope>
    <source>
        <tissue evidence="40">Whole animals</tissue>
    </source>
</reference>
<comment type="catalytic activity">
    <reaction evidence="35">
        <text>N(omega)-methyl-L-arginine + glyoxylate = 5-(3-methylguanidino)-2-oxopentanoate + glycine</text>
        <dbReference type="Rhea" id="RHEA:77323"/>
        <dbReference type="ChEBI" id="CHEBI:36655"/>
        <dbReference type="ChEBI" id="CHEBI:57305"/>
        <dbReference type="ChEBI" id="CHEBI:114953"/>
        <dbReference type="ChEBI" id="CHEBI:197314"/>
    </reaction>
</comment>
<evidence type="ECO:0000256" key="36">
    <source>
        <dbReference type="ARBA" id="ARBA00048916"/>
    </source>
</evidence>
<comment type="catalytic activity">
    <reaction evidence="21">
        <text>N(omega),N(omega)-dimethyl-L-arginine + oxaloacetate = 5-(3,3-dimethylguanidino)-2-oxopentanoate + L-aspartate</text>
        <dbReference type="Rhea" id="RHEA:77343"/>
        <dbReference type="ChEBI" id="CHEBI:16452"/>
        <dbReference type="ChEBI" id="CHEBI:29991"/>
        <dbReference type="ChEBI" id="CHEBI:58326"/>
        <dbReference type="ChEBI" id="CHEBI:197301"/>
    </reaction>
</comment>
<evidence type="ECO:0000256" key="12">
    <source>
        <dbReference type="ARBA" id="ARBA00039130"/>
    </source>
</evidence>
<evidence type="ECO:0000256" key="5">
    <source>
        <dbReference type="ARBA" id="ARBA00013049"/>
    </source>
</evidence>
<dbReference type="EC" id="2.6.1.40" evidence="12"/>
<evidence type="ECO:0000256" key="8">
    <source>
        <dbReference type="ARBA" id="ARBA00022898"/>
    </source>
</evidence>
<comment type="catalytic activity">
    <reaction evidence="19">
        <text>(2S)-2-aminobutanoate + glyoxylate = 2-oxobutanoate + glycine</text>
        <dbReference type="Rhea" id="RHEA:77339"/>
        <dbReference type="ChEBI" id="CHEBI:16763"/>
        <dbReference type="ChEBI" id="CHEBI:36655"/>
        <dbReference type="ChEBI" id="CHEBI:57305"/>
        <dbReference type="ChEBI" id="CHEBI:74359"/>
    </reaction>
</comment>
<dbReference type="GO" id="GO:0016223">
    <property type="term" value="F:beta-alanine:pyruvate transaminase activity"/>
    <property type="evidence" value="ECO:0007669"/>
    <property type="project" value="UniProtKB-EC"/>
</dbReference>
<evidence type="ECO:0000256" key="21">
    <source>
        <dbReference type="ARBA" id="ARBA00043749"/>
    </source>
</evidence>
<comment type="catalytic activity">
    <reaction evidence="36">
        <text>oxaloacetate + L-alanine = L-aspartate + pyruvate</text>
        <dbReference type="Rhea" id="RHEA:77347"/>
        <dbReference type="ChEBI" id="CHEBI:15361"/>
        <dbReference type="ChEBI" id="CHEBI:16452"/>
        <dbReference type="ChEBI" id="CHEBI:29991"/>
        <dbReference type="ChEBI" id="CHEBI:57972"/>
    </reaction>
</comment>
<dbReference type="PANTHER" id="PTHR45688">
    <property type="match status" value="1"/>
</dbReference>
<dbReference type="SUPFAM" id="SSF53383">
    <property type="entry name" value="PLP-dependent transferases"/>
    <property type="match status" value="1"/>
</dbReference>
<dbReference type="PANTHER" id="PTHR45688:SF3">
    <property type="entry name" value="ALANINE--GLYOXYLATE AMINOTRANSFERASE 2, MITOCHONDRIAL"/>
    <property type="match status" value="1"/>
</dbReference>
<dbReference type="CDD" id="cd00610">
    <property type="entry name" value="OAT_like"/>
    <property type="match status" value="1"/>
</dbReference>
<evidence type="ECO:0000256" key="3">
    <source>
        <dbReference type="ARBA" id="ARBA00008954"/>
    </source>
</evidence>
<sequence>MFHQQHIKGISNLAFRTIRCLHVQGNISMPPCDFKPEPYDSISYDKVREIRQKHMVPGLLTYYKKPVMVHQGHKQWLFDYDGKRYLDMFAGIVTVGVGHCHPKVEEATFKQMRKLWHTTNIYLHPKTHEYAEKLASKMPGDLKVVMFFNSGSEANDMAMMLMRAYTGNWDIICHRNSYHGAGPHTLGILSHSNWKYNTPLGFGCHAMMNPDPYKGPWGSENCRDSPVKSGLPCDCSPGKCVAADAYAKQLQDVLDFSVPNKIAGFFAEPIQGVGGTVQYPKNYMKMAYEKIREHGGLCLSDEVQTGFGRLGSHYWGFESMGVMPDMVTCAKSIANGFPMAALITTPKIAETMKSAVTFNTFGGNPMACSAASAVLDIIDEEGLMHNSDVVGTFFLNQLDTLRKEFDIVGDVRGKGLMIGVEMVTDKASRKPLPPALMLDIWERTKDYGVLFGKGGRFGNVFRIKPPMCITKEDAIFATAVLRQSIKDHLQNI</sequence>
<comment type="catalytic activity">
    <reaction evidence="24">
        <text>L-ornithine + pyruvate = 5-amino-2-oxopentanoate + L-alanine</text>
        <dbReference type="Rhea" id="RHEA:77327"/>
        <dbReference type="ChEBI" id="CHEBI:15361"/>
        <dbReference type="ChEBI" id="CHEBI:46911"/>
        <dbReference type="ChEBI" id="CHEBI:57972"/>
        <dbReference type="ChEBI" id="CHEBI:58802"/>
    </reaction>
</comment>
<dbReference type="AlphaFoldDB" id="T2M6J7"/>
<comment type="catalytic activity">
    <reaction evidence="31">
        <text>N(omega),N(omega)-dimethyl-L-arginine + glyoxylate = 5-(3,3-dimethylguanidino)-2-oxopentanoate + glycine</text>
        <dbReference type="Rhea" id="RHEA:77311"/>
        <dbReference type="ChEBI" id="CHEBI:36655"/>
        <dbReference type="ChEBI" id="CHEBI:57305"/>
        <dbReference type="ChEBI" id="CHEBI:58326"/>
        <dbReference type="ChEBI" id="CHEBI:197301"/>
    </reaction>
</comment>
<comment type="catalytic activity">
    <reaction evidence="27">
        <text>2-oxopentanoate + N(omega),N(omega)-dimethyl-L-arginine = 5-(3,3-dimethylguanidino)-2-oxopentanoate + L-2-aminopentanoate</text>
        <dbReference type="Rhea" id="RHEA:77359"/>
        <dbReference type="ChEBI" id="CHEBI:28644"/>
        <dbReference type="ChEBI" id="CHEBI:58326"/>
        <dbReference type="ChEBI" id="CHEBI:58441"/>
        <dbReference type="ChEBI" id="CHEBI:197301"/>
    </reaction>
</comment>
<dbReference type="EC" id="2.6.1.18" evidence="28"/>
<dbReference type="OrthoDB" id="10261433at2759"/>
<evidence type="ECO:0000256" key="17">
    <source>
        <dbReference type="ARBA" id="ARBA00042669"/>
    </source>
</evidence>
<comment type="subcellular location">
    <subcellularLocation>
        <location evidence="2">Mitochondrion</location>
    </subcellularLocation>
</comment>
<dbReference type="Pfam" id="PF00202">
    <property type="entry name" value="Aminotran_3"/>
    <property type="match status" value="1"/>
</dbReference>
<evidence type="ECO:0000313" key="40">
    <source>
        <dbReference type="EMBL" id="CDG67545.1"/>
    </source>
</evidence>
<evidence type="ECO:0000256" key="14">
    <source>
        <dbReference type="ARBA" id="ARBA00041662"/>
    </source>
</evidence>
<dbReference type="Gene3D" id="3.90.1150.10">
    <property type="entry name" value="Aspartate Aminotransferase, domain 1"/>
    <property type="match status" value="1"/>
</dbReference>
<evidence type="ECO:0000256" key="28">
    <source>
        <dbReference type="ARBA" id="ARBA00044055"/>
    </source>
</evidence>
<dbReference type="InterPro" id="IPR005814">
    <property type="entry name" value="Aminotrans_3"/>
</dbReference>
<dbReference type="GO" id="GO:0005739">
    <property type="term" value="C:mitochondrion"/>
    <property type="evidence" value="ECO:0007669"/>
    <property type="project" value="UniProtKB-SubCell"/>
</dbReference>
<evidence type="ECO:0000256" key="35">
    <source>
        <dbReference type="ARBA" id="ARBA00048760"/>
    </source>
</evidence>
<dbReference type="InterPro" id="IPR015422">
    <property type="entry name" value="PyrdxlP-dep_Trfase_small"/>
</dbReference>
<evidence type="ECO:0000256" key="38">
    <source>
        <dbReference type="ARBA" id="ARBA00058068"/>
    </source>
</evidence>
<evidence type="ECO:0000256" key="30">
    <source>
        <dbReference type="ARBA" id="ARBA00044258"/>
    </source>
</evidence>
<dbReference type="GO" id="GO:0030170">
    <property type="term" value="F:pyridoxal phosphate binding"/>
    <property type="evidence" value="ECO:0007669"/>
    <property type="project" value="InterPro"/>
</dbReference>
<evidence type="ECO:0000256" key="15">
    <source>
        <dbReference type="ARBA" id="ARBA00041845"/>
    </source>
</evidence>
<dbReference type="GeneID" id="100197706"/>
<dbReference type="EC" id="2.6.1.44" evidence="5"/>
<comment type="catalytic activity">
    <reaction evidence="25">
        <text>N(omega),N('omega)-dimethyl-L-arginine + pyruvate = 5-(3,3'-dimethylguanidino)-2-oxopentanoate + L-alanine</text>
        <dbReference type="Rhea" id="RHEA:77307"/>
        <dbReference type="ChEBI" id="CHEBI:15361"/>
        <dbReference type="ChEBI" id="CHEBI:57972"/>
        <dbReference type="ChEBI" id="CHEBI:197308"/>
        <dbReference type="ChEBI" id="CHEBI:197310"/>
    </reaction>
</comment>
<evidence type="ECO:0000256" key="39">
    <source>
        <dbReference type="RuleBase" id="RU003560"/>
    </source>
</evidence>
<comment type="catalytic activity">
    <reaction evidence="23">
        <text>N(omega)-methyl-L-arginine + pyruvate = 5-(3-methylguanidino)-2-oxopentanoate + L-alanine</text>
        <dbReference type="Rhea" id="RHEA:77319"/>
        <dbReference type="ChEBI" id="CHEBI:15361"/>
        <dbReference type="ChEBI" id="CHEBI:57972"/>
        <dbReference type="ChEBI" id="CHEBI:114953"/>
        <dbReference type="ChEBI" id="CHEBI:197314"/>
    </reaction>
</comment>
<comment type="catalytic activity">
    <reaction evidence="11">
        <text>glyoxylate + L-alanine = glycine + pyruvate</text>
        <dbReference type="Rhea" id="RHEA:24248"/>
        <dbReference type="ChEBI" id="CHEBI:15361"/>
        <dbReference type="ChEBI" id="CHEBI:36655"/>
        <dbReference type="ChEBI" id="CHEBI:57305"/>
        <dbReference type="ChEBI" id="CHEBI:57972"/>
        <dbReference type="EC" id="2.6.1.44"/>
    </reaction>
    <physiologicalReaction direction="left-to-right" evidence="11">
        <dbReference type="Rhea" id="RHEA:24249"/>
    </physiologicalReaction>
</comment>
<dbReference type="InterPro" id="IPR049704">
    <property type="entry name" value="Aminotrans_3_PPA_site"/>
</dbReference>
<dbReference type="GO" id="GO:0008453">
    <property type="term" value="F:alanine-glyoxylate transaminase activity"/>
    <property type="evidence" value="ECO:0007669"/>
    <property type="project" value="UniProtKB-EC"/>
</dbReference>
<evidence type="ECO:0000256" key="29">
    <source>
        <dbReference type="ARBA" id="ARBA00044257"/>
    </source>
</evidence>
<keyword evidence="7 40" id="KW-0808">Transferase</keyword>
<comment type="function">
    <text evidence="38">Multifunctional aminotransferase with a broad substrate specificity. Catalyzes the conversion of glyoxylate to glycine using alanine as the amino donor. Catalyzes metabolism of not L- but the D-isomer of D-beta-aminoisobutyric acid to generate 2-methyl-3-oxopropanoate and alanine. Catalyzes the transfer of the amino group from beta-alanine to pyruvate to yield L-alanine and 3-oxopropanoate. Can metabolize NG-monomethyl-L-arginine (NMMA), asymmetric NG,NG-dimethyl-L-arginine (ADMA) and symmetric NG,N'G-dimethyl-L-arginine (SDMA). ADMA is a potent inhibitor of nitric-oxide (NO) synthase, and this activity provides mechanism through which the kidney regulates blood pressure.</text>
</comment>
<dbReference type="PROSITE" id="PS00600">
    <property type="entry name" value="AA_TRANSFER_CLASS_3"/>
    <property type="match status" value="1"/>
</dbReference>
<comment type="catalytic activity">
    <reaction evidence="20">
        <text>(R)-3-amino-2-methylpropanoate + pyruvate = 2-methyl-3-oxopropanoate + L-alanine</text>
        <dbReference type="Rhea" id="RHEA:18393"/>
        <dbReference type="ChEBI" id="CHEBI:15361"/>
        <dbReference type="ChEBI" id="CHEBI:57700"/>
        <dbReference type="ChEBI" id="CHEBI:57731"/>
        <dbReference type="ChEBI" id="CHEBI:57972"/>
        <dbReference type="EC" id="2.6.1.40"/>
    </reaction>
    <physiologicalReaction direction="left-to-right" evidence="20">
        <dbReference type="Rhea" id="RHEA:18394"/>
    </physiologicalReaction>
</comment>
<evidence type="ECO:0000256" key="32">
    <source>
        <dbReference type="ARBA" id="ARBA00048264"/>
    </source>
</evidence>
<dbReference type="PIRSF" id="PIRSF000521">
    <property type="entry name" value="Transaminase_4ab_Lys_Orn"/>
    <property type="match status" value="1"/>
</dbReference>
<comment type="catalytic activity">
    <reaction evidence="32">
        <text>L-ornithine + glyoxylate = 5-amino-2-oxopentanoate + glycine</text>
        <dbReference type="Rhea" id="RHEA:77331"/>
        <dbReference type="ChEBI" id="CHEBI:36655"/>
        <dbReference type="ChEBI" id="CHEBI:46911"/>
        <dbReference type="ChEBI" id="CHEBI:57305"/>
        <dbReference type="ChEBI" id="CHEBI:58802"/>
    </reaction>
</comment>
<dbReference type="FunFam" id="3.40.640.10:FF:000055">
    <property type="entry name" value="Alanine--glyoxylate aminotransferase 2, mitochondrial"/>
    <property type="match status" value="1"/>
</dbReference>
<dbReference type="EMBL" id="HAAD01001313">
    <property type="protein sequence ID" value="CDG67545.1"/>
    <property type="molecule type" value="mRNA"/>
</dbReference>
<dbReference type="KEGG" id="hmg:100197706"/>
<name>T2M6J7_HYDVU</name>
<evidence type="ECO:0000256" key="26">
    <source>
        <dbReference type="ARBA" id="ARBA00043825"/>
    </source>
</evidence>
<accession>T2M6J7</accession>
<gene>
    <name evidence="40" type="primary">AGXT2</name>
</gene>
<comment type="catalytic activity">
    <reaction evidence="18">
        <text>N(omega),N(omega)-dimethyl-L-arginine + pyruvate = 5-(3,3-dimethylguanidino)-2-oxopentanoate + L-alanine</text>
        <dbReference type="Rhea" id="RHEA:77303"/>
        <dbReference type="ChEBI" id="CHEBI:15361"/>
        <dbReference type="ChEBI" id="CHEBI:57972"/>
        <dbReference type="ChEBI" id="CHEBI:58326"/>
        <dbReference type="ChEBI" id="CHEBI:197301"/>
    </reaction>
</comment>
<protein>
    <recommendedName>
        <fullName evidence="13">Alanine--glyoxylate aminotransferase 2, mitochondrial</fullName>
        <ecNumber evidence="28">2.6.1.18</ecNumber>
        <ecNumber evidence="12">2.6.1.40</ecNumber>
        <ecNumber evidence="5">2.6.1.44</ecNumber>
    </recommendedName>
    <alternativeName>
        <fullName evidence="14">(R)-3-amino-2-methylpropionate--pyruvate transaminase</fullName>
    </alternativeName>
    <alternativeName>
        <fullName evidence="16">Beta-ALAAT II</fullName>
    </alternativeName>
    <alternativeName>
        <fullName evidence="17">Beta-alanine-pyruvate aminotransferase</fullName>
    </alternativeName>
    <alternativeName>
        <fullName evidence="30">D-3-aminoisobutyrate-pyruvate aminotransferase</fullName>
    </alternativeName>
    <alternativeName>
        <fullName evidence="15">D-AIBAT</fullName>
    </alternativeName>
    <alternativeName>
        <fullName evidence="29">D-beta-aminoisobutyrate-pyruvate aminotransferase</fullName>
    </alternativeName>
</protein>
<evidence type="ECO:0000256" key="11">
    <source>
        <dbReference type="ARBA" id="ARBA00033660"/>
    </source>
</evidence>
<dbReference type="InterPro" id="IPR015421">
    <property type="entry name" value="PyrdxlP-dep_Trfase_major"/>
</dbReference>
<evidence type="ECO:0000256" key="25">
    <source>
        <dbReference type="ARBA" id="ARBA00043798"/>
    </source>
</evidence>
<evidence type="ECO:0000256" key="6">
    <source>
        <dbReference type="ARBA" id="ARBA00022576"/>
    </source>
</evidence>
<evidence type="ECO:0000256" key="10">
    <source>
        <dbReference type="ARBA" id="ARBA00023128"/>
    </source>
</evidence>
<evidence type="ECO:0000256" key="23">
    <source>
        <dbReference type="ARBA" id="ARBA00043758"/>
    </source>
</evidence>
<comment type="similarity">
    <text evidence="3 39">Belongs to the class-III pyridoxal-phosphate-dependent aminotransferase family.</text>
</comment>
<comment type="cofactor">
    <cofactor evidence="1">
        <name>pyridoxal 5'-phosphate</name>
        <dbReference type="ChEBI" id="CHEBI:597326"/>
    </cofactor>
</comment>
<dbReference type="OMA" id="MVPGFKY"/>
<evidence type="ECO:0000256" key="27">
    <source>
        <dbReference type="ARBA" id="ARBA00043826"/>
    </source>
</evidence>
<dbReference type="GO" id="GO:0009436">
    <property type="term" value="P:glyoxylate catabolic process"/>
    <property type="evidence" value="ECO:0007669"/>
    <property type="project" value="TreeGrafter"/>
</dbReference>